<proteinExistence type="inferred from homology"/>
<evidence type="ECO:0000313" key="11">
    <source>
        <dbReference type="Proteomes" id="UP000887458"/>
    </source>
</evidence>
<keyword evidence="11" id="KW-1185">Reference proteome</keyword>
<dbReference type="Pfam" id="PF10191">
    <property type="entry name" value="COG7"/>
    <property type="match status" value="1"/>
</dbReference>
<reference evidence="10 11" key="1">
    <citation type="journal article" date="2018" name="J. Allergy Clin. Immunol.">
        <title>High-quality assembly of Dermatophagoides pteronyssinus genome and transcriptome reveals a wide range of novel allergens.</title>
        <authorList>
            <person name="Liu X.Y."/>
            <person name="Yang K.Y."/>
            <person name="Wang M.Q."/>
            <person name="Kwok J.S."/>
            <person name="Zeng X."/>
            <person name="Yang Z."/>
            <person name="Xiao X.J."/>
            <person name="Lau C.P."/>
            <person name="Li Y."/>
            <person name="Huang Z.M."/>
            <person name="Ba J.G."/>
            <person name="Yim A.K."/>
            <person name="Ouyang C.Y."/>
            <person name="Ngai S.M."/>
            <person name="Chan T.F."/>
            <person name="Leung E.L."/>
            <person name="Liu L."/>
            <person name="Liu Z.G."/>
            <person name="Tsui S.K."/>
        </authorList>
    </citation>
    <scope>NUCLEOTIDE SEQUENCE [LARGE SCALE GENOMIC DNA]</scope>
    <source>
        <strain evidence="10">Derp</strain>
    </source>
</reference>
<keyword evidence="4" id="KW-0813">Transport</keyword>
<evidence type="ECO:0000256" key="7">
    <source>
        <dbReference type="ARBA" id="ARBA00023136"/>
    </source>
</evidence>
<feature type="coiled-coil region" evidence="9">
    <location>
        <begin position="71"/>
        <end position="136"/>
    </location>
</feature>
<evidence type="ECO:0000256" key="6">
    <source>
        <dbReference type="ARBA" id="ARBA00023034"/>
    </source>
</evidence>
<organism evidence="10 11">
    <name type="scientific">Dermatophagoides pteronyssinus</name>
    <name type="common">European house dust mite</name>
    <dbReference type="NCBI Taxonomy" id="6956"/>
    <lineage>
        <taxon>Eukaryota</taxon>
        <taxon>Metazoa</taxon>
        <taxon>Ecdysozoa</taxon>
        <taxon>Arthropoda</taxon>
        <taxon>Chelicerata</taxon>
        <taxon>Arachnida</taxon>
        <taxon>Acari</taxon>
        <taxon>Acariformes</taxon>
        <taxon>Sarcoptiformes</taxon>
        <taxon>Astigmata</taxon>
        <taxon>Psoroptidia</taxon>
        <taxon>Analgoidea</taxon>
        <taxon>Pyroglyphidae</taxon>
        <taxon>Dermatophagoidinae</taxon>
        <taxon>Dermatophagoides</taxon>
    </lineage>
</organism>
<name>A0ABQ8JP07_DERPT</name>
<accession>A0ABQ8JP07</accession>
<keyword evidence="6" id="KW-0333">Golgi apparatus</keyword>
<evidence type="ECO:0000256" key="4">
    <source>
        <dbReference type="ARBA" id="ARBA00022448"/>
    </source>
</evidence>
<gene>
    <name evidence="10" type="primary">COG7</name>
    <name evidence="10" type="ORF">DERP_004526</name>
</gene>
<dbReference type="Proteomes" id="UP000887458">
    <property type="component" value="Unassembled WGS sequence"/>
</dbReference>
<evidence type="ECO:0000256" key="2">
    <source>
        <dbReference type="ARBA" id="ARBA00005831"/>
    </source>
</evidence>
<protein>
    <recommendedName>
        <fullName evidence="3">Conserved oligomeric Golgi complex subunit 7</fullName>
    </recommendedName>
    <alternativeName>
        <fullName evidence="8">Component of oligomeric Golgi complex 7</fullName>
    </alternativeName>
</protein>
<reference evidence="10 11" key="2">
    <citation type="journal article" date="2022" name="Mol. Biol. Evol.">
        <title>Comparative Genomics Reveals Insights into the Divergent Evolution of Astigmatic Mites and Household Pest Adaptations.</title>
        <authorList>
            <person name="Xiong Q."/>
            <person name="Wan A.T."/>
            <person name="Liu X."/>
            <person name="Fung C.S."/>
            <person name="Xiao X."/>
            <person name="Malainual N."/>
            <person name="Hou J."/>
            <person name="Wang L."/>
            <person name="Wang M."/>
            <person name="Yang K.Y."/>
            <person name="Cui Y."/>
            <person name="Leung E.L."/>
            <person name="Nong W."/>
            <person name="Shin S.K."/>
            <person name="Au S.W."/>
            <person name="Jeong K.Y."/>
            <person name="Chew F.T."/>
            <person name="Hui J.H."/>
            <person name="Leung T.F."/>
            <person name="Tungtrongchitr A."/>
            <person name="Zhong N."/>
            <person name="Liu Z."/>
            <person name="Tsui S.K."/>
        </authorList>
    </citation>
    <scope>NUCLEOTIDE SEQUENCE [LARGE SCALE GENOMIC DNA]</scope>
    <source>
        <strain evidence="10">Derp</strain>
    </source>
</reference>
<comment type="similarity">
    <text evidence="2">Belongs to the COG7 family.</text>
</comment>
<evidence type="ECO:0000256" key="1">
    <source>
        <dbReference type="ARBA" id="ARBA00004395"/>
    </source>
</evidence>
<dbReference type="EMBL" id="NJHN03000029">
    <property type="protein sequence ID" value="KAH9424344.1"/>
    <property type="molecule type" value="Genomic_DNA"/>
</dbReference>
<evidence type="ECO:0000256" key="9">
    <source>
        <dbReference type="SAM" id="Coils"/>
    </source>
</evidence>
<evidence type="ECO:0000313" key="10">
    <source>
        <dbReference type="EMBL" id="KAH9424344.1"/>
    </source>
</evidence>
<dbReference type="InterPro" id="IPR019335">
    <property type="entry name" value="COG7"/>
</dbReference>
<evidence type="ECO:0000256" key="5">
    <source>
        <dbReference type="ARBA" id="ARBA00022927"/>
    </source>
</evidence>
<dbReference type="PANTHER" id="PTHR21443:SF0">
    <property type="entry name" value="CONSERVED OLIGOMERIC GOLGI COMPLEX SUBUNIT 7"/>
    <property type="match status" value="1"/>
</dbReference>
<comment type="subcellular location">
    <subcellularLocation>
        <location evidence="1">Golgi apparatus membrane</location>
        <topology evidence="1">Peripheral membrane protein</topology>
    </subcellularLocation>
</comment>
<keyword evidence="9" id="KW-0175">Coiled coil</keyword>
<evidence type="ECO:0000256" key="8">
    <source>
        <dbReference type="ARBA" id="ARBA00031345"/>
    </source>
</evidence>
<dbReference type="PANTHER" id="PTHR21443">
    <property type="entry name" value="CONSERVED OLIGOMERIC GOLGI COMPLEX COMPONENT 7"/>
    <property type="match status" value="1"/>
</dbReference>
<evidence type="ECO:0000256" key="3">
    <source>
        <dbReference type="ARBA" id="ARBA00020984"/>
    </source>
</evidence>
<keyword evidence="7" id="KW-0472">Membrane</keyword>
<keyword evidence="5" id="KW-0653">Protein transport</keyword>
<comment type="caution">
    <text evidence="10">The sequence shown here is derived from an EMBL/GenBank/DDBJ whole genome shotgun (WGS) entry which is preliminary data.</text>
</comment>
<sequence length="786" mass="92263">MDNIDFSAFSQDTFDPVQWLNSIFSSTDDDDSSTGMDKKSIANNLVFKLQLMVEETNHSLQENSIRMSYIMPKVMDEADVLNQEVKELRDQIVDVRTKLICSEQKHADVFKSLMKMDHAKQQLQDLYQALQEANNWSVLSMDVDEVFESGDVEQISSKILNMQKSLQLLSLSSSSDGNQLTDKIEMLENLKDRFEKLVEPMLMDAFVKSLESSIEYFTNLFKEFQRSDRLIKYYHSCLRDQLLKEWSTQVKLDSDGTVLDKLNFLYDRINMIWKIQMNFCMKVIYPENFGMSLQILCNIFTDIIISLQPPIDTFIYQFLNQMTNGQRLYRQKSLIELKQFTNSFVKNLEQNISAQQYSTDDDDDDLNDKTVKSLDIFLRTIYQPFAKLNESFILYEKERLDDEFDDIRSEYDDIINIHCVLKLFSIVRDSYKLYSDYIETYPLLIVEDVIEDILLKYLNSTNDQKQCWSLSNIVVEDTKKTNSTSLPNWSYLQKMLFKFQTYGDFVSQFNGFQQQIHTNFLEYQKNYQQQQQQPYAINIFRRYDLLILNLDYNVELCNRIQNFIQSPSILMNQVLNECVDLIKINAKDIDLAMFNYVEIQLKNFDILIEKFLAEYNVDNTTQEELNDSITYTPNEYVTQIGQYLLLLPQHLEPFNLNENHSFKIALQFCTDIFRYCPNESLAPTELLLEFVQRKTIQAFLDHIQNISSIIKSSKRISKLPTLIRKQIAVDLQYLSAVCEDLGLINLPEAAVICIQIFNQQPESWPKLKKENSVQQKLITILEDILG</sequence>